<dbReference type="GO" id="GO:0015171">
    <property type="term" value="F:amino acid transmembrane transporter activity"/>
    <property type="evidence" value="ECO:0007669"/>
    <property type="project" value="TreeGrafter"/>
</dbReference>
<dbReference type="InterPro" id="IPR050524">
    <property type="entry name" value="APC_YAT"/>
</dbReference>
<sequence length="521" mass="56431">MTTPSTPDMKHAKDDRPASEHDVDVGEATVHHDADDLHRALKPRQVDMLAIAGAIGTGLIIGSGSGLAHGGPASLLIAYVLIGAVVYFVMTAMGEMATWLPMKKGFAGYATRFVDPAFGFATGWNYFFKYAIVLPNNLTAAGIILQYWRPDINVAVWITVFGVVIVLLNVLHVRWFGEAEFWLSAIKVIVLLGLILACLVISLGGSPSHDRIGFRYWRDPGAFAPYLADGSTGKFLGFWACVVQACFAYTGTEIIGAAFGEVPNPRKNVPKTVRQTLLRICCFYVLGVFVLGMAVPYDNERLIGATKEKTSAAPTAASPFVVAITLARIKVLPDIVNGALLVFVISAANSDIYVASRALFGMAKDGQAPALFKRTTAAGVPLAGVAAAALFILLGYMNVSKSASTVFGYFVSLVTVFGTLNWVSILVSYLCMRRGMLAQGVDLMELPYRDPLQPYGAWFALVVTVLVIFFNGFTAFVPHFKADTFVTSYIGVVVYLANIVWWKCFKGTKRVQPNDMDLGKE</sequence>
<dbReference type="PROSITE" id="PS00218">
    <property type="entry name" value="AMINO_ACID_PERMEASE_1"/>
    <property type="match status" value="1"/>
</dbReference>
<evidence type="ECO:0000256" key="2">
    <source>
        <dbReference type="ARBA" id="ARBA00022448"/>
    </source>
</evidence>
<keyword evidence="4" id="KW-0029">Amino-acid transport</keyword>
<reference evidence="10" key="2">
    <citation type="journal article" date="2018" name="DNA Res.">
        <title>Comparative genome and transcriptome analyses reveal adaptations to opportunistic infections in woody plant degrading pathogens of Botryosphaeriaceae.</title>
        <authorList>
            <person name="Yan J.Y."/>
            <person name="Zhao W.S."/>
            <person name="Chen Z."/>
            <person name="Xing Q.K."/>
            <person name="Zhang W."/>
            <person name="Chethana K.W.T."/>
            <person name="Xue M.F."/>
            <person name="Xu J.P."/>
            <person name="Phillips A.J.L."/>
            <person name="Wang Y."/>
            <person name="Liu J.H."/>
            <person name="Liu M."/>
            <person name="Zhou Y."/>
            <person name="Jayawardena R.S."/>
            <person name="Manawasinghe I.S."/>
            <person name="Huang J.B."/>
            <person name="Qiao G.H."/>
            <person name="Fu C.Y."/>
            <person name="Guo F.F."/>
            <person name="Dissanayake A.J."/>
            <person name="Peng Y.L."/>
            <person name="Hyde K.D."/>
            <person name="Li X.H."/>
        </authorList>
    </citation>
    <scope>NUCLEOTIDE SEQUENCE</scope>
    <source>
        <strain evidence="10">CSS-01s</strain>
    </source>
</reference>
<evidence type="ECO:0000256" key="1">
    <source>
        <dbReference type="ARBA" id="ARBA00004141"/>
    </source>
</evidence>
<evidence type="ECO:0000256" key="4">
    <source>
        <dbReference type="ARBA" id="ARBA00022970"/>
    </source>
</evidence>
<dbReference type="Proteomes" id="UP000627934">
    <property type="component" value="Unassembled WGS sequence"/>
</dbReference>
<keyword evidence="3 8" id="KW-0812">Transmembrane</keyword>
<proteinExistence type="predicted"/>
<feature type="transmembrane region" description="Helical" evidence="8">
    <location>
        <begin position="48"/>
        <end position="67"/>
    </location>
</feature>
<evidence type="ECO:0000256" key="6">
    <source>
        <dbReference type="ARBA" id="ARBA00023136"/>
    </source>
</evidence>
<keyword evidence="2" id="KW-0813">Transport</keyword>
<feature type="transmembrane region" description="Helical" evidence="8">
    <location>
        <begin position="485"/>
        <end position="502"/>
    </location>
</feature>
<evidence type="ECO:0000313" key="10">
    <source>
        <dbReference type="EMBL" id="KAF9630903.1"/>
    </source>
</evidence>
<dbReference type="Pfam" id="PF00324">
    <property type="entry name" value="AA_permease"/>
    <property type="match status" value="1"/>
</dbReference>
<evidence type="ECO:0000259" key="9">
    <source>
        <dbReference type="Pfam" id="PF00324"/>
    </source>
</evidence>
<evidence type="ECO:0000313" key="11">
    <source>
        <dbReference type="Proteomes" id="UP000627934"/>
    </source>
</evidence>
<dbReference type="EMBL" id="MDYX01000046">
    <property type="protein sequence ID" value="KAF9630903.1"/>
    <property type="molecule type" value="Genomic_DNA"/>
</dbReference>
<name>A0A8H7IS07_9PEZI</name>
<dbReference type="PANTHER" id="PTHR43341">
    <property type="entry name" value="AMINO ACID PERMEASE"/>
    <property type="match status" value="1"/>
</dbReference>
<dbReference type="GO" id="GO:0016020">
    <property type="term" value="C:membrane"/>
    <property type="evidence" value="ECO:0007669"/>
    <property type="project" value="UniProtKB-SubCell"/>
</dbReference>
<feature type="transmembrane region" description="Helical" evidence="8">
    <location>
        <begin position="335"/>
        <end position="355"/>
    </location>
</feature>
<evidence type="ECO:0000256" key="3">
    <source>
        <dbReference type="ARBA" id="ARBA00022692"/>
    </source>
</evidence>
<evidence type="ECO:0000256" key="8">
    <source>
        <dbReference type="SAM" id="Phobius"/>
    </source>
</evidence>
<organism evidence="10 11">
    <name type="scientific">Lasiodiplodia theobromae</name>
    <dbReference type="NCBI Taxonomy" id="45133"/>
    <lineage>
        <taxon>Eukaryota</taxon>
        <taxon>Fungi</taxon>
        <taxon>Dikarya</taxon>
        <taxon>Ascomycota</taxon>
        <taxon>Pezizomycotina</taxon>
        <taxon>Dothideomycetes</taxon>
        <taxon>Dothideomycetes incertae sedis</taxon>
        <taxon>Botryosphaeriales</taxon>
        <taxon>Botryosphaeriaceae</taxon>
        <taxon>Lasiodiplodia</taxon>
    </lineage>
</organism>
<comment type="subcellular location">
    <subcellularLocation>
        <location evidence="1">Membrane</location>
        <topology evidence="1">Multi-pass membrane protein</topology>
    </subcellularLocation>
</comment>
<feature type="transmembrane region" description="Helical" evidence="8">
    <location>
        <begin position="376"/>
        <end position="397"/>
    </location>
</feature>
<feature type="transmembrane region" description="Helical" evidence="8">
    <location>
        <begin position="181"/>
        <end position="205"/>
    </location>
</feature>
<comment type="caution">
    <text evidence="10">The sequence shown here is derived from an EMBL/GenBank/DDBJ whole genome shotgun (WGS) entry which is preliminary data.</text>
</comment>
<feature type="region of interest" description="Disordered" evidence="7">
    <location>
        <begin position="1"/>
        <end position="23"/>
    </location>
</feature>
<feature type="transmembrane region" description="Helical" evidence="8">
    <location>
        <begin position="276"/>
        <end position="297"/>
    </location>
</feature>
<dbReference type="PIRSF" id="PIRSF006060">
    <property type="entry name" value="AA_transporter"/>
    <property type="match status" value="1"/>
</dbReference>
<feature type="transmembrane region" description="Helical" evidence="8">
    <location>
        <begin position="73"/>
        <end position="94"/>
    </location>
</feature>
<feature type="transmembrane region" description="Helical" evidence="8">
    <location>
        <begin position="154"/>
        <end position="175"/>
    </location>
</feature>
<dbReference type="InterPro" id="IPR004840">
    <property type="entry name" value="Amino_acid_permease_CS"/>
</dbReference>
<accession>A0A8H7IS07</accession>
<gene>
    <name evidence="10" type="ORF">BFW01_g1774</name>
</gene>
<evidence type="ECO:0000256" key="5">
    <source>
        <dbReference type="ARBA" id="ARBA00022989"/>
    </source>
</evidence>
<feature type="domain" description="Amino acid permease/ SLC12A" evidence="9">
    <location>
        <begin position="47"/>
        <end position="511"/>
    </location>
</feature>
<keyword evidence="5 8" id="KW-1133">Transmembrane helix</keyword>
<dbReference type="AlphaFoldDB" id="A0A8H7IS07"/>
<evidence type="ECO:0000256" key="7">
    <source>
        <dbReference type="SAM" id="MobiDB-lite"/>
    </source>
</evidence>
<feature type="transmembrane region" description="Helical" evidence="8">
    <location>
        <begin position="452"/>
        <end position="473"/>
    </location>
</feature>
<dbReference type="FunFam" id="1.20.1740.10:FF:000006">
    <property type="entry name" value="General amino acid permease"/>
    <property type="match status" value="1"/>
</dbReference>
<keyword evidence="6 8" id="KW-0472">Membrane</keyword>
<feature type="transmembrane region" description="Helical" evidence="8">
    <location>
        <begin position="409"/>
        <end position="431"/>
    </location>
</feature>
<dbReference type="InterPro" id="IPR004841">
    <property type="entry name" value="AA-permease/SLC12A_dom"/>
</dbReference>
<dbReference type="Gene3D" id="1.20.1740.10">
    <property type="entry name" value="Amino acid/polyamine transporter I"/>
    <property type="match status" value="1"/>
</dbReference>
<reference evidence="10" key="1">
    <citation type="submission" date="2016-08" db="EMBL/GenBank/DDBJ databases">
        <authorList>
            <person name="Yan J."/>
        </authorList>
    </citation>
    <scope>NUCLEOTIDE SEQUENCE</scope>
    <source>
        <strain evidence="10">CSS-01s</strain>
    </source>
</reference>
<protein>
    <submittedName>
        <fullName evidence="10">Dicarboxylic amino acid permease</fullName>
    </submittedName>
</protein>
<dbReference type="PANTHER" id="PTHR43341:SF9">
    <property type="entry name" value="DICARBOXYLIC AMINO ACID PERMEASE"/>
    <property type="match status" value="1"/>
</dbReference>
<feature type="compositionally biased region" description="Basic and acidic residues" evidence="7">
    <location>
        <begin position="8"/>
        <end position="23"/>
    </location>
</feature>